<evidence type="ECO:0000256" key="7">
    <source>
        <dbReference type="ARBA" id="ARBA00023163"/>
    </source>
</evidence>
<evidence type="ECO:0000256" key="5">
    <source>
        <dbReference type="ARBA" id="ARBA00023015"/>
    </source>
</evidence>
<dbReference type="PROSITE" id="PS01124">
    <property type="entry name" value="HTH_ARAC_FAMILY_2"/>
    <property type="match status" value="1"/>
</dbReference>
<sequence>MNTTTAFAHSSMPTTRPPKASAKAAQAAATLADPRWAAVRARDASADGRFYYSVQTTGVYCRPSCAARPALPENVRFHDSIADAERAGFRPCKRCKPGQASPVAHHAALVTEACRIIEAADTPPTLDELAARVGLSAHHFHRIFKQATGLTPKAYGTARRAQRVRSELAAPEAGSVTDAIFNAGYNATSRFYEEADGVLGMTPTRYQAGGRQVTIRFAIAQCSLGAILVAQSGRGVCAILLGDDAQALLQDLQDRFPQAQLVGDDRGFDALVARVVAFVEAPGLGLDLPLDVQGTAFQQRVWQALQAIPAGETASYAEIAERIGTPSAARAVARACAANALAVAIPCHRVVRNDGALSGYRWGVERKQALLDREHRQAQGQPA</sequence>
<dbReference type="SUPFAM" id="SSF46767">
    <property type="entry name" value="Methylated DNA-protein cysteine methyltransferase, C-terminal domain"/>
    <property type="match status" value="1"/>
</dbReference>
<dbReference type="RefSeq" id="WP_260420104.1">
    <property type="nucleotide sequence ID" value="NZ_JACHLK010000002.1"/>
</dbReference>
<dbReference type="PIRSF" id="PIRSF000409">
    <property type="entry name" value="Ada"/>
    <property type="match status" value="1"/>
</dbReference>
<evidence type="ECO:0000256" key="9">
    <source>
        <dbReference type="ARBA" id="ARBA00049348"/>
    </source>
</evidence>
<dbReference type="GO" id="GO:0043565">
    <property type="term" value="F:sequence-specific DNA binding"/>
    <property type="evidence" value="ECO:0007669"/>
    <property type="project" value="InterPro"/>
</dbReference>
<evidence type="ECO:0000313" key="14">
    <source>
        <dbReference type="EMBL" id="MBB6558466.1"/>
    </source>
</evidence>
<dbReference type="SUPFAM" id="SSF46689">
    <property type="entry name" value="Homeodomain-like"/>
    <property type="match status" value="1"/>
</dbReference>
<dbReference type="EC" id="2.1.1.63" evidence="14"/>
<keyword evidence="15" id="KW-1185">Reference proteome</keyword>
<feature type="binding site" evidence="11">
    <location>
        <position position="95"/>
    </location>
    <ligand>
        <name>Zn(2+)</name>
        <dbReference type="ChEBI" id="CHEBI:29105"/>
    </ligand>
</feature>
<keyword evidence="11" id="KW-0479">Metal-binding</keyword>
<evidence type="ECO:0000256" key="6">
    <source>
        <dbReference type="ARBA" id="ARBA00023159"/>
    </source>
</evidence>
<dbReference type="NCBIfam" id="NF011964">
    <property type="entry name" value="PRK15435.1"/>
    <property type="match status" value="1"/>
</dbReference>
<evidence type="ECO:0000256" key="11">
    <source>
        <dbReference type="PIRSR" id="PIRSR000409-3"/>
    </source>
</evidence>
<dbReference type="Gene3D" id="3.30.160.70">
    <property type="entry name" value="Methylated DNA-protein cysteine methyltransferase domain"/>
    <property type="match status" value="1"/>
</dbReference>
<dbReference type="InterPro" id="IPR009057">
    <property type="entry name" value="Homeodomain-like_sf"/>
</dbReference>
<dbReference type="Gene3D" id="1.10.10.10">
    <property type="entry name" value="Winged helix-like DNA-binding domain superfamily/Winged helix DNA-binding domain"/>
    <property type="match status" value="1"/>
</dbReference>
<feature type="active site" description="Nucleophile; methyl group acceptor from methylphosphotriester" evidence="10">
    <location>
        <position position="61"/>
    </location>
</feature>
<name>A0A7X0U7V4_9BURK</name>
<keyword evidence="7" id="KW-0804">Transcription</keyword>
<dbReference type="Gene3D" id="1.10.10.60">
    <property type="entry name" value="Homeodomain-like"/>
    <property type="match status" value="1"/>
</dbReference>
<dbReference type="InterPro" id="IPR001497">
    <property type="entry name" value="MethylDNA_cys_MeTrfase_AS"/>
</dbReference>
<dbReference type="CDD" id="cd06445">
    <property type="entry name" value="ATase"/>
    <property type="match status" value="1"/>
</dbReference>
<comment type="caution">
    <text evidence="14">The sequence shown here is derived from an EMBL/GenBank/DDBJ whole genome shotgun (WGS) entry which is preliminary data.</text>
</comment>
<evidence type="ECO:0000256" key="3">
    <source>
        <dbReference type="ARBA" id="ARBA00022679"/>
    </source>
</evidence>
<evidence type="ECO:0000256" key="2">
    <source>
        <dbReference type="ARBA" id="ARBA00022603"/>
    </source>
</evidence>
<dbReference type="InterPro" id="IPR014048">
    <property type="entry name" value="MethylDNA_cys_MeTrfase_DNA-bd"/>
</dbReference>
<dbReference type="InterPro" id="IPR018060">
    <property type="entry name" value="HTH_AraC"/>
</dbReference>
<feature type="binding site" evidence="11">
    <location>
        <position position="65"/>
    </location>
    <ligand>
        <name>Zn(2+)</name>
        <dbReference type="ChEBI" id="CHEBI:29105"/>
    </ligand>
</feature>
<reference evidence="14 15" key="1">
    <citation type="submission" date="2020-08" db="EMBL/GenBank/DDBJ databases">
        <title>Functional genomics of gut bacteria from endangered species of beetles.</title>
        <authorList>
            <person name="Carlos-Shanley C."/>
        </authorList>
    </citation>
    <scope>NUCLEOTIDE SEQUENCE [LARGE SCALE GENOMIC DNA]</scope>
    <source>
        <strain evidence="14 15">S00198</strain>
    </source>
</reference>
<feature type="binding site" evidence="11">
    <location>
        <position position="61"/>
    </location>
    <ligand>
        <name>Zn(2+)</name>
        <dbReference type="ChEBI" id="CHEBI:29105"/>
    </ligand>
</feature>
<evidence type="ECO:0000256" key="8">
    <source>
        <dbReference type="ARBA" id="ARBA00023204"/>
    </source>
</evidence>
<evidence type="ECO:0000313" key="15">
    <source>
        <dbReference type="Proteomes" id="UP000575083"/>
    </source>
</evidence>
<evidence type="ECO:0000259" key="13">
    <source>
        <dbReference type="PROSITE" id="PS01124"/>
    </source>
</evidence>
<feature type="region of interest" description="Disordered" evidence="12">
    <location>
        <begin position="1"/>
        <end position="20"/>
    </location>
</feature>
<keyword evidence="6" id="KW-0010">Activator</keyword>
<proteinExistence type="predicted"/>
<comment type="cofactor">
    <cofactor evidence="11">
        <name>Zn(2+)</name>
        <dbReference type="ChEBI" id="CHEBI:29105"/>
    </cofactor>
    <text evidence="11">Binds 1 zinc ion per subunit.</text>
</comment>
<dbReference type="InterPro" id="IPR036631">
    <property type="entry name" value="MGMT_N_sf"/>
</dbReference>
<feature type="active site" description="Nucleophile; methyl group acceptor from either O6-methylguanine or O4-methylthymine" evidence="10">
    <location>
        <position position="347"/>
    </location>
</feature>
<dbReference type="NCBIfam" id="TIGR00589">
    <property type="entry name" value="ogt"/>
    <property type="match status" value="1"/>
</dbReference>
<dbReference type="Gene3D" id="3.40.10.10">
    <property type="entry name" value="DNA Methylphosphotriester Repair Domain"/>
    <property type="match status" value="1"/>
</dbReference>
<dbReference type="AlphaFoldDB" id="A0A7X0U7V4"/>
<organism evidence="14 15">
    <name type="scientific">Acidovorax soli</name>
    <dbReference type="NCBI Taxonomy" id="592050"/>
    <lineage>
        <taxon>Bacteria</taxon>
        <taxon>Pseudomonadati</taxon>
        <taxon>Pseudomonadota</taxon>
        <taxon>Betaproteobacteria</taxon>
        <taxon>Burkholderiales</taxon>
        <taxon>Comamonadaceae</taxon>
        <taxon>Acidovorax</taxon>
    </lineage>
</organism>
<keyword evidence="3 14" id="KW-0808">Transferase</keyword>
<dbReference type="InterPro" id="IPR004026">
    <property type="entry name" value="Ada_DNA_repair_Zn-bd"/>
</dbReference>
<dbReference type="PANTHER" id="PTHR10815">
    <property type="entry name" value="METHYLATED-DNA--PROTEIN-CYSTEINE METHYLTRANSFERASE"/>
    <property type="match status" value="1"/>
</dbReference>
<dbReference type="InterPro" id="IPR035451">
    <property type="entry name" value="Ada-like_dom_sf"/>
</dbReference>
<dbReference type="GO" id="GO:0003700">
    <property type="term" value="F:DNA-binding transcription factor activity"/>
    <property type="evidence" value="ECO:0007669"/>
    <property type="project" value="InterPro"/>
</dbReference>
<comment type="catalytic activity">
    <reaction evidence="9">
        <text>a 6-O-methyl-2'-deoxyguanosine in DNA + L-cysteinyl-[protein] = S-methyl-L-cysteinyl-[protein] + a 2'-deoxyguanosine in DNA</text>
        <dbReference type="Rhea" id="RHEA:24000"/>
        <dbReference type="Rhea" id="RHEA-COMP:10131"/>
        <dbReference type="Rhea" id="RHEA-COMP:10132"/>
        <dbReference type="Rhea" id="RHEA-COMP:11367"/>
        <dbReference type="Rhea" id="RHEA-COMP:11368"/>
        <dbReference type="ChEBI" id="CHEBI:29950"/>
        <dbReference type="ChEBI" id="CHEBI:82612"/>
        <dbReference type="ChEBI" id="CHEBI:85445"/>
        <dbReference type="ChEBI" id="CHEBI:85448"/>
        <dbReference type="EC" id="2.1.1.63"/>
    </reaction>
</comment>
<keyword evidence="2 14" id="KW-0489">Methyltransferase</keyword>
<accession>A0A7X0U7V4</accession>
<dbReference type="SMART" id="SM00342">
    <property type="entry name" value="HTH_ARAC"/>
    <property type="match status" value="1"/>
</dbReference>
<dbReference type="Pfam" id="PF02805">
    <property type="entry name" value="Ada_Zn_binding"/>
    <property type="match status" value="1"/>
</dbReference>
<keyword evidence="11" id="KW-0862">Zinc</keyword>
<dbReference type="InterPro" id="IPR036217">
    <property type="entry name" value="MethylDNA_cys_MeTrfase_DNAb"/>
</dbReference>
<keyword evidence="5" id="KW-0805">Transcription regulation</keyword>
<dbReference type="SUPFAM" id="SSF57884">
    <property type="entry name" value="Ada DNA repair protein, N-terminal domain (N-Ada 10)"/>
    <property type="match status" value="1"/>
</dbReference>
<dbReference type="Pfam" id="PF12833">
    <property type="entry name" value="HTH_18"/>
    <property type="match status" value="1"/>
</dbReference>
<gene>
    <name evidence="14" type="ORF">HNP48_001130</name>
</gene>
<dbReference type="Pfam" id="PF01035">
    <property type="entry name" value="DNA_binding_1"/>
    <property type="match status" value="1"/>
</dbReference>
<dbReference type="InterPro" id="IPR036388">
    <property type="entry name" value="WH-like_DNA-bd_sf"/>
</dbReference>
<dbReference type="GO" id="GO:0003908">
    <property type="term" value="F:methylated-DNA-[protein]-cysteine S-methyltransferase activity"/>
    <property type="evidence" value="ECO:0007669"/>
    <property type="project" value="UniProtKB-EC"/>
</dbReference>
<evidence type="ECO:0000256" key="12">
    <source>
        <dbReference type="SAM" id="MobiDB-lite"/>
    </source>
</evidence>
<comment type="catalytic activity">
    <reaction evidence="1">
        <text>a 4-O-methyl-thymidine in DNA + L-cysteinyl-[protein] = a thymidine in DNA + S-methyl-L-cysteinyl-[protein]</text>
        <dbReference type="Rhea" id="RHEA:53428"/>
        <dbReference type="Rhea" id="RHEA-COMP:10131"/>
        <dbReference type="Rhea" id="RHEA-COMP:10132"/>
        <dbReference type="Rhea" id="RHEA-COMP:13555"/>
        <dbReference type="Rhea" id="RHEA-COMP:13556"/>
        <dbReference type="ChEBI" id="CHEBI:29950"/>
        <dbReference type="ChEBI" id="CHEBI:82612"/>
        <dbReference type="ChEBI" id="CHEBI:137386"/>
        <dbReference type="ChEBI" id="CHEBI:137387"/>
        <dbReference type="EC" id="2.1.1.63"/>
    </reaction>
</comment>
<evidence type="ECO:0000256" key="10">
    <source>
        <dbReference type="PIRSR" id="PIRSR000409-1"/>
    </source>
</evidence>
<dbReference type="PROSITE" id="PS00374">
    <property type="entry name" value="MGMT"/>
    <property type="match status" value="1"/>
</dbReference>
<dbReference type="FunFam" id="1.10.10.10:FF:000410">
    <property type="entry name" value="ADA regulatory protein, putative"/>
    <property type="match status" value="1"/>
</dbReference>
<protein>
    <submittedName>
        <fullName evidence="14">AraC family transcriptional regulator of adaptative response/methylated-DNA-[protein]-cysteine methyltransferase</fullName>
        <ecNumber evidence="14">2.1.1.63</ecNumber>
    </submittedName>
</protein>
<keyword evidence="8" id="KW-0234">DNA repair</keyword>
<evidence type="ECO:0000256" key="4">
    <source>
        <dbReference type="ARBA" id="ARBA00022763"/>
    </source>
</evidence>
<evidence type="ECO:0000256" key="1">
    <source>
        <dbReference type="ARBA" id="ARBA00001286"/>
    </source>
</evidence>
<feature type="domain" description="HTH araC/xylS-type" evidence="13">
    <location>
        <begin position="125"/>
        <end position="209"/>
    </location>
</feature>
<dbReference type="GO" id="GO:0006281">
    <property type="term" value="P:DNA repair"/>
    <property type="evidence" value="ECO:0007669"/>
    <property type="project" value="UniProtKB-KW"/>
</dbReference>
<dbReference type="EMBL" id="JACHLK010000002">
    <property type="protein sequence ID" value="MBB6558466.1"/>
    <property type="molecule type" value="Genomic_DNA"/>
</dbReference>
<feature type="compositionally biased region" description="Polar residues" evidence="12">
    <location>
        <begin position="1"/>
        <end position="14"/>
    </location>
</feature>
<dbReference type="InterPro" id="IPR016221">
    <property type="entry name" value="Bifunct_regulatory_prot_Ada"/>
</dbReference>
<dbReference type="GO" id="GO:0032259">
    <property type="term" value="P:methylation"/>
    <property type="evidence" value="ECO:0007669"/>
    <property type="project" value="UniProtKB-KW"/>
</dbReference>
<dbReference type="PANTHER" id="PTHR10815:SF14">
    <property type="entry name" value="BIFUNCTIONAL TRANSCRIPTIONAL ACTIVATOR_DNA REPAIR ENZYME ADA"/>
    <property type="match status" value="1"/>
</dbReference>
<dbReference type="Proteomes" id="UP000575083">
    <property type="component" value="Unassembled WGS sequence"/>
</dbReference>
<dbReference type="GO" id="GO:0008270">
    <property type="term" value="F:zinc ion binding"/>
    <property type="evidence" value="ECO:0007669"/>
    <property type="project" value="InterPro"/>
</dbReference>
<feature type="binding site" evidence="11">
    <location>
        <position position="92"/>
    </location>
    <ligand>
        <name>Zn(2+)</name>
        <dbReference type="ChEBI" id="CHEBI:29105"/>
    </ligand>
</feature>
<dbReference type="SUPFAM" id="SSF53155">
    <property type="entry name" value="Methylated DNA-protein cysteine methyltransferase domain"/>
    <property type="match status" value="1"/>
</dbReference>
<keyword evidence="4" id="KW-0227">DNA damage</keyword>